<comment type="caution">
    <text evidence="14">The sequence shown here is derived from an EMBL/GenBank/DDBJ whole genome shotgun (WGS) entry which is preliminary data.</text>
</comment>
<dbReference type="PANTHER" id="PTHR23079">
    <property type="entry name" value="RNA-DEPENDENT RNA POLYMERASE"/>
    <property type="match status" value="1"/>
</dbReference>
<evidence type="ECO:0000259" key="11">
    <source>
        <dbReference type="Pfam" id="PF26250"/>
    </source>
</evidence>
<gene>
    <name evidence="14" type="ORF">POM88_015261</name>
</gene>
<dbReference type="InterPro" id="IPR058752">
    <property type="entry name" value="RDRP_C_head"/>
</dbReference>
<dbReference type="EMBL" id="JAUIZM010000004">
    <property type="protein sequence ID" value="KAK1387083.1"/>
    <property type="molecule type" value="Genomic_DNA"/>
</dbReference>
<evidence type="ECO:0000259" key="10">
    <source>
        <dbReference type="Pfam" id="PF24823"/>
    </source>
</evidence>
<evidence type="ECO:0000256" key="8">
    <source>
        <dbReference type="RuleBase" id="RU363098"/>
    </source>
</evidence>
<dbReference type="GO" id="GO:0003968">
    <property type="term" value="F:RNA-directed RNA polymerase activity"/>
    <property type="evidence" value="ECO:0007669"/>
    <property type="project" value="UniProtKB-KW"/>
</dbReference>
<evidence type="ECO:0000313" key="15">
    <source>
        <dbReference type="Proteomes" id="UP001237642"/>
    </source>
</evidence>
<keyword evidence="15" id="KW-1185">Reference proteome</keyword>
<evidence type="ECO:0000259" key="12">
    <source>
        <dbReference type="Pfam" id="PF26252"/>
    </source>
</evidence>
<feature type="domain" description="RDR1/2-like RRM" evidence="11">
    <location>
        <begin position="4"/>
        <end position="81"/>
    </location>
</feature>
<dbReference type="GO" id="GO:0003723">
    <property type="term" value="F:RNA binding"/>
    <property type="evidence" value="ECO:0007669"/>
    <property type="project" value="UniProtKB-KW"/>
</dbReference>
<evidence type="ECO:0000256" key="6">
    <source>
        <dbReference type="ARBA" id="ARBA00023158"/>
    </source>
</evidence>
<dbReference type="GO" id="GO:0030422">
    <property type="term" value="P:siRNA processing"/>
    <property type="evidence" value="ECO:0007669"/>
    <property type="project" value="TreeGrafter"/>
</dbReference>
<dbReference type="Pfam" id="PF24823">
    <property type="entry name" value="PH_RDR2"/>
    <property type="match status" value="1"/>
</dbReference>
<dbReference type="PANTHER" id="PTHR23079:SF1">
    <property type="entry name" value="RNA-DEPENDENT RNA POLYMERASE 1"/>
    <property type="match status" value="1"/>
</dbReference>
<dbReference type="Pfam" id="PF05183">
    <property type="entry name" value="RdRP"/>
    <property type="match status" value="1"/>
</dbReference>
<evidence type="ECO:0000259" key="13">
    <source>
        <dbReference type="Pfam" id="PF26253"/>
    </source>
</evidence>
<accession>A0AAD8IL12</accession>
<comment type="function">
    <text evidence="8">Probably involved in the RNA silencing pathway and required for the generation of small interfering RNAs (siRNAs).</text>
</comment>
<feature type="domain" description="RDRP core" evidence="9">
    <location>
        <begin position="364"/>
        <end position="930"/>
    </location>
</feature>
<dbReference type="Pfam" id="PF26250">
    <property type="entry name" value="RRM_RdRP1_2"/>
    <property type="match status" value="1"/>
</dbReference>
<keyword evidence="3 8" id="KW-0808">Transferase</keyword>
<keyword evidence="4 8" id="KW-0548">Nucleotidyltransferase</keyword>
<reference evidence="14" key="1">
    <citation type="submission" date="2023-02" db="EMBL/GenBank/DDBJ databases">
        <title>Genome of toxic invasive species Heracleum sosnowskyi carries increased number of genes despite the absence of recent whole-genome duplications.</title>
        <authorList>
            <person name="Schelkunov M."/>
            <person name="Shtratnikova V."/>
            <person name="Makarenko M."/>
            <person name="Klepikova A."/>
            <person name="Omelchenko D."/>
            <person name="Novikova G."/>
            <person name="Obukhova E."/>
            <person name="Bogdanov V."/>
            <person name="Penin A."/>
            <person name="Logacheva M."/>
        </authorList>
    </citation>
    <scope>NUCLEOTIDE SEQUENCE</scope>
    <source>
        <strain evidence="14">Hsosn_3</strain>
        <tissue evidence="14">Leaf</tissue>
    </source>
</reference>
<name>A0AAD8IL12_9APIA</name>
<proteinExistence type="inferred from homology"/>
<evidence type="ECO:0000259" key="9">
    <source>
        <dbReference type="Pfam" id="PF05183"/>
    </source>
</evidence>
<dbReference type="Pfam" id="PF26252">
    <property type="entry name" value="RdRP_helical"/>
    <property type="match status" value="1"/>
</dbReference>
<dbReference type="InterPro" id="IPR058763">
    <property type="entry name" value="RRM_RDR1/2-like"/>
</dbReference>
<keyword evidence="5 8" id="KW-0694">RNA-binding</keyword>
<dbReference type="InterPro" id="IPR057596">
    <property type="entry name" value="RDRP_core"/>
</dbReference>
<comment type="catalytic activity">
    <reaction evidence="7 8">
        <text>RNA(n) + a ribonucleoside 5'-triphosphate = RNA(n+1) + diphosphate</text>
        <dbReference type="Rhea" id="RHEA:21248"/>
        <dbReference type="Rhea" id="RHEA-COMP:14527"/>
        <dbReference type="Rhea" id="RHEA-COMP:17342"/>
        <dbReference type="ChEBI" id="CHEBI:33019"/>
        <dbReference type="ChEBI" id="CHEBI:61557"/>
        <dbReference type="ChEBI" id="CHEBI:140395"/>
        <dbReference type="EC" id="2.7.7.48"/>
    </reaction>
</comment>
<evidence type="ECO:0000313" key="14">
    <source>
        <dbReference type="EMBL" id="KAK1387083.1"/>
    </source>
</evidence>
<feature type="domain" description="RDRP helical" evidence="12">
    <location>
        <begin position="267"/>
        <end position="334"/>
    </location>
</feature>
<comment type="similarity">
    <text evidence="1 8">Belongs to the RdRP family.</text>
</comment>
<keyword evidence="2 8" id="KW-0696">RNA-directed RNA polymerase</keyword>
<evidence type="ECO:0000256" key="4">
    <source>
        <dbReference type="ARBA" id="ARBA00022695"/>
    </source>
</evidence>
<dbReference type="GO" id="GO:0031380">
    <property type="term" value="C:nuclear RNA-directed RNA polymerase complex"/>
    <property type="evidence" value="ECO:0007669"/>
    <property type="project" value="TreeGrafter"/>
</dbReference>
<protein>
    <recommendedName>
        <fullName evidence="8">RNA-dependent RNA polymerase</fullName>
        <ecNumber evidence="8">2.7.7.48</ecNumber>
    </recommendedName>
</protein>
<evidence type="ECO:0000256" key="2">
    <source>
        <dbReference type="ARBA" id="ARBA00022484"/>
    </source>
</evidence>
<dbReference type="InterPro" id="IPR057590">
    <property type="entry name" value="PH_RDR1/2-like"/>
</dbReference>
<dbReference type="InterPro" id="IPR058751">
    <property type="entry name" value="RDRP_helical"/>
</dbReference>
<dbReference type="InterPro" id="IPR007855">
    <property type="entry name" value="RDRP"/>
</dbReference>
<organism evidence="14 15">
    <name type="scientific">Heracleum sosnowskyi</name>
    <dbReference type="NCBI Taxonomy" id="360622"/>
    <lineage>
        <taxon>Eukaryota</taxon>
        <taxon>Viridiplantae</taxon>
        <taxon>Streptophyta</taxon>
        <taxon>Embryophyta</taxon>
        <taxon>Tracheophyta</taxon>
        <taxon>Spermatophyta</taxon>
        <taxon>Magnoliopsida</taxon>
        <taxon>eudicotyledons</taxon>
        <taxon>Gunneridae</taxon>
        <taxon>Pentapetalae</taxon>
        <taxon>asterids</taxon>
        <taxon>campanulids</taxon>
        <taxon>Apiales</taxon>
        <taxon>Apiaceae</taxon>
        <taxon>Apioideae</taxon>
        <taxon>apioid superclade</taxon>
        <taxon>Tordylieae</taxon>
        <taxon>Tordyliinae</taxon>
        <taxon>Heracleum</taxon>
    </lineage>
</organism>
<reference evidence="14" key="2">
    <citation type="submission" date="2023-05" db="EMBL/GenBank/DDBJ databases">
        <authorList>
            <person name="Schelkunov M.I."/>
        </authorList>
    </citation>
    <scope>NUCLEOTIDE SEQUENCE</scope>
    <source>
        <strain evidence="14">Hsosn_3</strain>
        <tissue evidence="14">Leaf</tissue>
    </source>
</reference>
<dbReference type="AlphaFoldDB" id="A0AAD8IL12"/>
<dbReference type="Pfam" id="PF26253">
    <property type="entry name" value="RdRP_head"/>
    <property type="match status" value="1"/>
</dbReference>
<evidence type="ECO:0000256" key="5">
    <source>
        <dbReference type="ARBA" id="ARBA00022884"/>
    </source>
</evidence>
<evidence type="ECO:0000256" key="1">
    <source>
        <dbReference type="ARBA" id="ARBA00005762"/>
    </source>
</evidence>
<feature type="domain" description="RDR1/2-like PH-like" evidence="10">
    <location>
        <begin position="105"/>
        <end position="243"/>
    </location>
</feature>
<feature type="domain" description="RDRP C-terminal head" evidence="13">
    <location>
        <begin position="949"/>
        <end position="1098"/>
    </location>
</feature>
<dbReference type="EC" id="2.7.7.48" evidence="8"/>
<keyword evidence="6 8" id="KW-0943">RNA-mediated gene silencing</keyword>
<evidence type="ECO:0000256" key="7">
    <source>
        <dbReference type="ARBA" id="ARBA00048744"/>
    </source>
</evidence>
<evidence type="ECO:0000256" key="3">
    <source>
        <dbReference type="ARBA" id="ARBA00022679"/>
    </source>
</evidence>
<dbReference type="Proteomes" id="UP001237642">
    <property type="component" value="Unassembled WGS sequence"/>
</dbReference>
<sequence length="1106" mass="126974">MGRTIHVSGFRYLVPAEDLKELLEKYTGKDTVYALEVKESRTQGNAPYARIQFINSKNAEYIIALADQRHLWYGPRYLRAWANDIDIIKKPRVRTVVDQMEHVTLHFGCQISKQRFSVFWKKTDVSVQFGSGLHKFYFFMSHESVDYKLQLSSENIWKIELRHPRGQIKKFILIQLTGAPRIFKNLKDSVLSFFLEKPEDHWVRETDFTPSLALGQSSALCLEIPHGTDTPDFGESVIYQQNDGHFELESGSTFCNNLDLVPMSTPPRQIRLPYKIYFKICILVQNGYIPGPAIDDRFYRLVVRINEAFTEHALEKLNNLKECCYDPVKWFSGEYIEYGTSRRKWIAPAITLNPGLVYVRRLQITPSRVFFCGPEVNVSNRVLRNFSKDLDNFLRISFVDEEWNKLFSTDLYARKRKTGVYERILSILKNGIVIGNKKFDFLAFSSSQLRDNSAWMFASTENLSASDIRNWMGDFSDIRNVAKCAARLGQSFSSSTETLTVPKNEIEIIPDVENGTRYVFSDGIGKVSKDFARKVAIKCDLKSFTPSAFQIRYGGYKGVVAVDPTSSWKLSLRKSMCKYESSNIGLDVLAWSKYQPCYLNRQVISLLSTLGVKDHVFEKIQREAVDQLDMILDNPLRAQEALDLMYQGEHSNVLKEMLKCGYMPKAEPFLLMMLQTFRASKLLDLRTKSRIFVRGGRSMMGCLDETRSLEYGQVFVQYSGDGRRAFYDDSLMMHCDDGRKRIAEGKVLVAKNPCLHPGDIRVLKAVNVPALEHMVDCVVFPQKGTRPHPNECSGSDLDGDIYFVCWDHDLIPPKLNQPMDYTSAASIRLDHEVTIEEIQEYFANYIVNDSLGMIANAHTVFADKEPSKAMSEPCLELAKLFSVAVDFPKTGVAAELPSNLRVTEYPDFMEKPDKTTYVSERVLGKLFRDVKRIAPDIIKSFTKEVAEQAYDYDMQVDGFRDYLDDASEYKSEYDYQLGNLMDYYGIKTEGEILSGNIMKMSKSFDRRKDAEAISLAVKSLRKNVRTWFNKNPGPSDGGIDSLYAKASAWYHVTYHPDYWGVYNEGLDRPHFLSFPWCVYDKLIHIKKEKMSQTANVTAMLQRFNIR</sequence>